<dbReference type="GO" id="GO:0005975">
    <property type="term" value="P:carbohydrate metabolic process"/>
    <property type="evidence" value="ECO:0007669"/>
    <property type="project" value="InterPro"/>
</dbReference>
<dbReference type="PANTHER" id="PTHR33886">
    <property type="entry name" value="UNSATURATED RHAMNOGALACTURONAN HYDROLASE (EUROFUNG)"/>
    <property type="match status" value="1"/>
</dbReference>
<dbReference type="InterPro" id="IPR010905">
    <property type="entry name" value="Glyco_hydro_88"/>
</dbReference>
<evidence type="ECO:0000256" key="1">
    <source>
        <dbReference type="ARBA" id="ARBA00022801"/>
    </source>
</evidence>
<protein>
    <submittedName>
        <fullName evidence="2">Unsaturated rhamnogalacturonyl hydrolase</fullName>
    </submittedName>
</protein>
<reference evidence="3" key="1">
    <citation type="submission" date="2016-10" db="EMBL/GenBank/DDBJ databases">
        <authorList>
            <person name="Varghese N."/>
            <person name="Submissions S."/>
        </authorList>
    </citation>
    <scope>NUCLEOTIDE SEQUENCE [LARGE SCALE GENOMIC DNA]</scope>
    <source>
        <strain evidence="3">CGMCC 1.3431</strain>
    </source>
</reference>
<dbReference type="RefSeq" id="WP_090647445.1">
    <property type="nucleotide sequence ID" value="NZ_CBCRYE010000001.1"/>
</dbReference>
<evidence type="ECO:0000313" key="3">
    <source>
        <dbReference type="Proteomes" id="UP000199150"/>
    </source>
</evidence>
<dbReference type="Gene3D" id="1.50.10.10">
    <property type="match status" value="1"/>
</dbReference>
<dbReference type="Proteomes" id="UP000199150">
    <property type="component" value="Unassembled WGS sequence"/>
</dbReference>
<dbReference type="OrthoDB" id="6381507at2"/>
<dbReference type="PANTHER" id="PTHR33886:SF8">
    <property type="entry name" value="UNSATURATED RHAMNOGALACTURONAN HYDROLASE (EUROFUNG)"/>
    <property type="match status" value="1"/>
</dbReference>
<dbReference type="STRING" id="260084.SAMN02927928_2094"/>
<dbReference type="InterPro" id="IPR012341">
    <property type="entry name" value="6hp_glycosidase-like_sf"/>
</dbReference>
<name>A0A1G4RSN5_9CAUL</name>
<dbReference type="GO" id="GO:0016787">
    <property type="term" value="F:hydrolase activity"/>
    <property type="evidence" value="ECO:0007669"/>
    <property type="project" value="UniProtKB-KW"/>
</dbReference>
<gene>
    <name evidence="2" type="ORF">SAMN02927928_2094</name>
</gene>
<evidence type="ECO:0000313" key="2">
    <source>
        <dbReference type="EMBL" id="SCW59884.1"/>
    </source>
</evidence>
<keyword evidence="1 2" id="KW-0378">Hydrolase</keyword>
<dbReference type="SUPFAM" id="SSF48208">
    <property type="entry name" value="Six-hairpin glycosidases"/>
    <property type="match status" value="1"/>
</dbReference>
<organism evidence="2 3">
    <name type="scientific">Asticcacaulis taihuensis</name>
    <dbReference type="NCBI Taxonomy" id="260084"/>
    <lineage>
        <taxon>Bacteria</taxon>
        <taxon>Pseudomonadati</taxon>
        <taxon>Pseudomonadota</taxon>
        <taxon>Alphaproteobacteria</taxon>
        <taxon>Caulobacterales</taxon>
        <taxon>Caulobacteraceae</taxon>
        <taxon>Asticcacaulis</taxon>
    </lineage>
</organism>
<keyword evidence="3" id="KW-1185">Reference proteome</keyword>
<accession>A0A1G4RSN5</accession>
<proteinExistence type="predicted"/>
<dbReference type="EMBL" id="FMTS01000003">
    <property type="protein sequence ID" value="SCW59884.1"/>
    <property type="molecule type" value="Genomic_DNA"/>
</dbReference>
<dbReference type="AlphaFoldDB" id="A0A1G4RSN5"/>
<dbReference type="InterPro" id="IPR008928">
    <property type="entry name" value="6-hairpin_glycosidase_sf"/>
</dbReference>
<dbReference type="Pfam" id="PF07470">
    <property type="entry name" value="Glyco_hydro_88"/>
    <property type="match status" value="1"/>
</dbReference>
<sequence length="387" mass="43244">MIVIPKIPEDVARAPLQRAFHLGNGTIRTLSAFGAQVPVFIESYIRSWKPYKDAWNYEDGMIWLGALDLYDATHDMALLDFVRTEAERRITPEGVMTTFDSADYNIDNIHAGRILPRLYALTGDERYRRAMDRQFSQLLTHPRTQSGNYWHKQIYPWQVWLDGLYMAQPFQTAYAQAAGKPDLFADTVRQFLAVETNLKAESGLYHHGWDESHAERWADPVTGRSPCVWSRAMGWWVMALADVCEAAEGFDGRDDIARLLRESLDALRRARKPGGLWYQVADQGGRAGNYEEASASLMIAYALMKAERLGVAETAAEGLSALRMICDRFVTPSALEGICGVAGLGNTPYRDGSYAYYLSEKITPNDPKGVGALMMALSEAGPLTAKP</sequence>
<dbReference type="InterPro" id="IPR052043">
    <property type="entry name" value="PolySaccharide_Degr_Enz"/>
</dbReference>